<organism evidence="1 2">
    <name type="scientific">Streptomyces endophytica</name>
    <dbReference type="NCBI Taxonomy" id="2991496"/>
    <lineage>
        <taxon>Bacteria</taxon>
        <taxon>Bacillati</taxon>
        <taxon>Actinomycetota</taxon>
        <taxon>Actinomycetes</taxon>
        <taxon>Kitasatosporales</taxon>
        <taxon>Streptomycetaceae</taxon>
        <taxon>Streptomyces</taxon>
    </lineage>
</organism>
<protein>
    <submittedName>
        <fullName evidence="1">Uncharacterized protein</fullName>
    </submittedName>
</protein>
<keyword evidence="2" id="KW-1185">Reference proteome</keyword>
<dbReference type="RefSeq" id="WP_265362665.1">
    <property type="nucleotide sequence ID" value="NZ_CP110636.1"/>
</dbReference>
<evidence type="ECO:0000313" key="1">
    <source>
        <dbReference type="EMBL" id="UZJ31304.1"/>
    </source>
</evidence>
<name>A0ABY6PBV2_9ACTN</name>
<sequence>MKVWPEFLAASIPASAPVLRLRPTSKPCWAPKFMFMPWAMASEIMASSAETAGSLIVSMIASTSASRASLRMRRTINLVACVAPAAPISDRPSVNGAAACAAMISAARIANWAITATFIPTITTDPASIAKAINSAAVRASSR</sequence>
<accession>A0ABY6PBV2</accession>
<reference evidence="1" key="1">
    <citation type="submission" date="2022-11" db="EMBL/GenBank/DDBJ databases">
        <title>Identification and genomic analyses of a novel endophytic actinobacterium Streptomyces endophytica sp. nov. with potential for biocontrol of Yam anthracnose.</title>
        <authorList>
            <person name="Huang X."/>
        </authorList>
    </citation>
    <scope>NUCLEOTIDE SEQUENCE</scope>
    <source>
        <strain evidence="1">HNM0140</strain>
    </source>
</reference>
<evidence type="ECO:0000313" key="2">
    <source>
        <dbReference type="Proteomes" id="UP001164959"/>
    </source>
</evidence>
<dbReference type="EMBL" id="CP110636">
    <property type="protein sequence ID" value="UZJ31304.1"/>
    <property type="molecule type" value="Genomic_DNA"/>
</dbReference>
<gene>
    <name evidence="1" type="ORF">OJ254_14480</name>
</gene>
<proteinExistence type="predicted"/>
<dbReference type="Proteomes" id="UP001164959">
    <property type="component" value="Chromosome"/>
</dbReference>